<dbReference type="EMBL" id="NAJL01000059">
    <property type="protein sequence ID" value="TKA23231.1"/>
    <property type="molecule type" value="Genomic_DNA"/>
</dbReference>
<comment type="caution">
    <text evidence="3">The sequence shown here is derived from an EMBL/GenBank/DDBJ whole genome shotgun (WGS) entry which is preliminary data.</text>
</comment>
<gene>
    <name evidence="3" type="ORF">B0A50_07624</name>
</gene>
<evidence type="ECO:0000313" key="3">
    <source>
        <dbReference type="EMBL" id="TKA23231.1"/>
    </source>
</evidence>
<evidence type="ECO:0000313" key="4">
    <source>
        <dbReference type="Proteomes" id="UP000308549"/>
    </source>
</evidence>
<sequence>MKLTLLFTTSLATLATSTPLPHPADRPNPTTTNTTMNMDFIPPTTTNTTTMIFDLDPPTLNPFKLAARALLPRQVKNTPCCWVSDELKCQAFFLFDYDPCQKCQDMIGAKNAACKAFYAKEEFTYRCARRQITELKCHDTLGYVPAYIPDGPFEKGNDEEGWRAA</sequence>
<feature type="chain" id="PRO_5020558008" evidence="2">
    <location>
        <begin position="18"/>
        <end position="165"/>
    </location>
</feature>
<name>A0A4U0TMM6_9PEZI</name>
<protein>
    <submittedName>
        <fullName evidence="3">Uncharacterized protein</fullName>
    </submittedName>
</protein>
<reference evidence="3 4" key="1">
    <citation type="submission" date="2017-03" db="EMBL/GenBank/DDBJ databases">
        <title>Genomes of endolithic fungi from Antarctica.</title>
        <authorList>
            <person name="Coleine C."/>
            <person name="Masonjones S."/>
            <person name="Stajich J.E."/>
        </authorList>
    </citation>
    <scope>NUCLEOTIDE SEQUENCE [LARGE SCALE GENOMIC DNA]</scope>
    <source>
        <strain evidence="3 4">CCFEE 6315</strain>
    </source>
</reference>
<proteinExistence type="predicted"/>
<keyword evidence="4" id="KW-1185">Reference proteome</keyword>
<keyword evidence="2" id="KW-0732">Signal</keyword>
<feature type="compositionally biased region" description="Low complexity" evidence="1">
    <location>
        <begin position="27"/>
        <end position="40"/>
    </location>
</feature>
<dbReference type="Proteomes" id="UP000308549">
    <property type="component" value="Unassembled WGS sequence"/>
</dbReference>
<feature type="region of interest" description="Disordered" evidence="1">
    <location>
        <begin position="17"/>
        <end position="40"/>
    </location>
</feature>
<feature type="signal peptide" evidence="2">
    <location>
        <begin position="1"/>
        <end position="17"/>
    </location>
</feature>
<evidence type="ECO:0000256" key="2">
    <source>
        <dbReference type="SAM" id="SignalP"/>
    </source>
</evidence>
<dbReference type="AlphaFoldDB" id="A0A4U0TMM6"/>
<evidence type="ECO:0000256" key="1">
    <source>
        <dbReference type="SAM" id="MobiDB-lite"/>
    </source>
</evidence>
<accession>A0A4U0TMM6</accession>
<organism evidence="3 4">
    <name type="scientific">Salinomyces thailandicus</name>
    <dbReference type="NCBI Taxonomy" id="706561"/>
    <lineage>
        <taxon>Eukaryota</taxon>
        <taxon>Fungi</taxon>
        <taxon>Dikarya</taxon>
        <taxon>Ascomycota</taxon>
        <taxon>Pezizomycotina</taxon>
        <taxon>Dothideomycetes</taxon>
        <taxon>Dothideomycetidae</taxon>
        <taxon>Mycosphaerellales</taxon>
        <taxon>Teratosphaeriaceae</taxon>
        <taxon>Salinomyces</taxon>
    </lineage>
</organism>